<dbReference type="InterPro" id="IPR027414">
    <property type="entry name" value="GH95_N_dom"/>
</dbReference>
<dbReference type="PANTHER" id="PTHR31084">
    <property type="entry name" value="ALPHA-L-FUCOSIDASE 2"/>
    <property type="match status" value="1"/>
</dbReference>
<dbReference type="PANTHER" id="PTHR31084:SF0">
    <property type="entry name" value="ALPHA-L-FUCOSIDASE 2"/>
    <property type="match status" value="1"/>
</dbReference>
<evidence type="ECO:0000259" key="1">
    <source>
        <dbReference type="Pfam" id="PF14498"/>
    </source>
</evidence>
<dbReference type="AlphaFoldDB" id="A0A916NIK0"/>
<protein>
    <recommendedName>
        <fullName evidence="5">Alpha-L-fucosidase</fullName>
    </recommendedName>
</protein>
<evidence type="ECO:0000313" key="3">
    <source>
        <dbReference type="EMBL" id="CAG7622409.1"/>
    </source>
</evidence>
<dbReference type="InterPro" id="IPR016518">
    <property type="entry name" value="Alpha-L-fucosidase"/>
</dbReference>
<proteinExistence type="predicted"/>
<dbReference type="GO" id="GO:0004560">
    <property type="term" value="F:alpha-L-fucosidase activity"/>
    <property type="evidence" value="ECO:0007669"/>
    <property type="project" value="TreeGrafter"/>
</dbReference>
<comment type="caution">
    <text evidence="3">The sequence shown here is derived from an EMBL/GenBank/DDBJ whole genome shotgun (WGS) entry which is preliminary data.</text>
</comment>
<dbReference type="PIRSF" id="PIRSF007663">
    <property type="entry name" value="UCP007663"/>
    <property type="match status" value="1"/>
</dbReference>
<dbReference type="InterPro" id="IPR054363">
    <property type="entry name" value="GH95_cat"/>
</dbReference>
<name>A0A916NIK0_9BACL</name>
<sequence length="808" mass="90837">MASGKNKLYLKYPASWWGSMWREALPSGNGTIGASVFGAVKDESVIINHAELWHGGHKDALPDVSGTLRETRKLMNERNYAEASWHLTNALKDAGYSTRLASRLPLAELMLSMPCGSAFKRYRRSLDMEMGEVTVTWNDEGIAYERSLFVSRADHCIVYEIRSSGDSVEGLLKLGFRQSENSNTAAKFKPLEDTASGKAEEEYLFFAARNDDGTDYGAVLRLLCPPGGDICPSEGGLRFSGGSKATALVKVFVKGERERDWSRLRSELAAVDLTYEQLLERHVKLHGRLFHSAKLELGAGERERERTNEELLLDAYDGEAPTALVEKLWSFGRYLFISGTAPDSNPFGMYGLWAGDYRLVWCHNMANENVQMMYWHAPAGGLAELMPALVRYYDGMMDDFRECARKLYGCRGIYMPAGSTPGIGVPNQIVPVIMNWTGAAGWLARHYYEYYLFTGDRQFLASKALPFMREAALFYEDFLELGDDGYYRYYPSVSPENTPLNFMPPSGQPLAHPMPTTINATMDIAILKELLTHLIEGTSIAGGDPGDVEKWERMLRRIPPYQINEEGAVREWMHPDFDDRYDHRHLSHIYPLFPGQEVTREEQPELFAAFDTAVRKRLIGAQSGWSLAHMSAIYSRLGDGESALECLDILARSCLLSNLFTLHNDWRNMGICMNRKDAPIQLDASMGAINAVQEMLLFVSPRIVKLLPAMPAKWKRGRAEGLHYTNGRLSLAWDRETGMFEAVMEAERETDIIVRLPDWPEPYQWDGSDAEWSAVQSVPNGYAVRLKPGGMVRIRSKAPIGSSVPIPQ</sequence>
<gene>
    <name evidence="3" type="ORF">PAESOLCIP111_02423</name>
</gene>
<reference evidence="3" key="1">
    <citation type="submission" date="2021-06" db="EMBL/GenBank/DDBJ databases">
        <authorList>
            <person name="Criscuolo A."/>
        </authorList>
    </citation>
    <scope>NUCLEOTIDE SEQUENCE</scope>
    <source>
        <strain evidence="3">CIP111600</strain>
    </source>
</reference>
<evidence type="ECO:0000313" key="4">
    <source>
        <dbReference type="Proteomes" id="UP000693672"/>
    </source>
</evidence>
<evidence type="ECO:0000259" key="2">
    <source>
        <dbReference type="Pfam" id="PF22124"/>
    </source>
</evidence>
<dbReference type="Proteomes" id="UP000693672">
    <property type="component" value="Unassembled WGS sequence"/>
</dbReference>
<dbReference type="Pfam" id="PF22124">
    <property type="entry name" value="Glyco_hydro_95_cat"/>
    <property type="match status" value="1"/>
</dbReference>
<feature type="domain" description="Glycosyl hydrolase family 95 catalytic" evidence="2">
    <location>
        <begin position="274"/>
        <end position="696"/>
    </location>
</feature>
<keyword evidence="4" id="KW-1185">Reference proteome</keyword>
<feature type="domain" description="Glycosyl hydrolase family 95 N-terminal" evidence="1">
    <location>
        <begin position="11"/>
        <end position="248"/>
    </location>
</feature>
<dbReference type="Pfam" id="PF14498">
    <property type="entry name" value="Glyco_hyd_65N_2"/>
    <property type="match status" value="1"/>
</dbReference>
<organism evidence="3 4">
    <name type="scientific">Paenibacillus solanacearum</name>
    <dbReference type="NCBI Taxonomy" id="2048548"/>
    <lineage>
        <taxon>Bacteria</taxon>
        <taxon>Bacillati</taxon>
        <taxon>Bacillota</taxon>
        <taxon>Bacilli</taxon>
        <taxon>Bacillales</taxon>
        <taxon>Paenibacillaceae</taxon>
        <taxon>Paenibacillus</taxon>
    </lineage>
</organism>
<accession>A0A916NIK0</accession>
<evidence type="ECO:0008006" key="5">
    <source>
        <dbReference type="Google" id="ProtNLM"/>
    </source>
</evidence>
<dbReference type="RefSeq" id="WP_218092202.1">
    <property type="nucleotide sequence ID" value="NZ_CAJVAS010000008.1"/>
</dbReference>
<dbReference type="EMBL" id="CAJVAS010000008">
    <property type="protein sequence ID" value="CAG7622409.1"/>
    <property type="molecule type" value="Genomic_DNA"/>
</dbReference>